<dbReference type="AlphaFoldDB" id="A0AAD7HA70"/>
<name>A0AAD7HA70_9AGAR</name>
<reference evidence="1" key="1">
    <citation type="submission" date="2023-03" db="EMBL/GenBank/DDBJ databases">
        <title>Massive genome expansion in bonnet fungi (Mycena s.s.) driven by repeated elements and novel gene families across ecological guilds.</title>
        <authorList>
            <consortium name="Lawrence Berkeley National Laboratory"/>
            <person name="Harder C.B."/>
            <person name="Miyauchi S."/>
            <person name="Viragh M."/>
            <person name="Kuo A."/>
            <person name="Thoen E."/>
            <person name="Andreopoulos B."/>
            <person name="Lu D."/>
            <person name="Skrede I."/>
            <person name="Drula E."/>
            <person name="Henrissat B."/>
            <person name="Morin E."/>
            <person name="Kohler A."/>
            <person name="Barry K."/>
            <person name="LaButti K."/>
            <person name="Morin E."/>
            <person name="Salamov A."/>
            <person name="Lipzen A."/>
            <person name="Mereny Z."/>
            <person name="Hegedus B."/>
            <person name="Baldrian P."/>
            <person name="Stursova M."/>
            <person name="Weitz H."/>
            <person name="Taylor A."/>
            <person name="Grigoriev I.V."/>
            <person name="Nagy L.G."/>
            <person name="Martin F."/>
            <person name="Kauserud H."/>
        </authorList>
    </citation>
    <scope>NUCLEOTIDE SEQUENCE</scope>
    <source>
        <strain evidence="1">CBHHK188m</strain>
    </source>
</reference>
<dbReference type="EMBL" id="JARJLG010000343">
    <property type="protein sequence ID" value="KAJ7715711.1"/>
    <property type="molecule type" value="Genomic_DNA"/>
</dbReference>
<protein>
    <submittedName>
        <fullName evidence="1">Uncharacterized protein</fullName>
    </submittedName>
</protein>
<dbReference type="Gene3D" id="3.80.10.10">
    <property type="entry name" value="Ribonuclease Inhibitor"/>
    <property type="match status" value="1"/>
</dbReference>
<comment type="caution">
    <text evidence="1">The sequence shown here is derived from an EMBL/GenBank/DDBJ whole genome shotgun (WGS) entry which is preliminary data.</text>
</comment>
<sequence>MQAKPALFFEASVRHLFLSSSSKLSVAEARTLLRRCRRIVSLFVLPPFSTGSLIREMTLTQMKKWADYLGDLFGCYDAIDLSHPVFRSVTHIDISEQVRAGDTRICPGLVALPALTHLCLNNDVPVAILRRMLDECAQLQVLVNLWSHHVSGAAYHVASNPPVSDVRFVVVIFTNYWRDWEAGARGHTDFWAAADAFVARKRRCDIAEKVYTLLPLCMAFIDPHQASSGACVRHSLFTELGVTSSALPTSNSRPHQLHLSRPSGLLLDGPSSCAEQLTLPANR</sequence>
<keyword evidence="2" id="KW-1185">Reference proteome</keyword>
<organism evidence="1 2">
    <name type="scientific">Mycena maculata</name>
    <dbReference type="NCBI Taxonomy" id="230809"/>
    <lineage>
        <taxon>Eukaryota</taxon>
        <taxon>Fungi</taxon>
        <taxon>Dikarya</taxon>
        <taxon>Basidiomycota</taxon>
        <taxon>Agaricomycotina</taxon>
        <taxon>Agaricomycetes</taxon>
        <taxon>Agaricomycetidae</taxon>
        <taxon>Agaricales</taxon>
        <taxon>Marasmiineae</taxon>
        <taxon>Mycenaceae</taxon>
        <taxon>Mycena</taxon>
    </lineage>
</organism>
<evidence type="ECO:0000313" key="2">
    <source>
        <dbReference type="Proteomes" id="UP001215280"/>
    </source>
</evidence>
<dbReference type="InterPro" id="IPR032675">
    <property type="entry name" value="LRR_dom_sf"/>
</dbReference>
<gene>
    <name evidence="1" type="ORF">DFH07DRAFT_1068461</name>
</gene>
<dbReference type="Proteomes" id="UP001215280">
    <property type="component" value="Unassembled WGS sequence"/>
</dbReference>
<evidence type="ECO:0000313" key="1">
    <source>
        <dbReference type="EMBL" id="KAJ7715711.1"/>
    </source>
</evidence>
<proteinExistence type="predicted"/>
<accession>A0AAD7HA70</accession>